<evidence type="ECO:0000313" key="1">
    <source>
        <dbReference type="EMBL" id="EOY28243.1"/>
    </source>
</evidence>
<dbReference type="AlphaFoldDB" id="A0A061GFR2"/>
<gene>
    <name evidence="1" type="ORF">TCM_029869</name>
</gene>
<dbReference type="Proteomes" id="UP000026915">
    <property type="component" value="Chromosome 6"/>
</dbReference>
<dbReference type="HOGENOM" id="CLU_2459226_0_0_1"/>
<reference evidence="1 2" key="1">
    <citation type="journal article" date="2013" name="Genome Biol.">
        <title>The genome sequence of the most widely cultivated cacao type and its use to identify candidate genes regulating pod color.</title>
        <authorList>
            <person name="Motamayor J.C."/>
            <person name="Mockaitis K."/>
            <person name="Schmutz J."/>
            <person name="Haiminen N."/>
            <person name="Iii D.L."/>
            <person name="Cornejo O."/>
            <person name="Findley S.D."/>
            <person name="Zheng P."/>
            <person name="Utro F."/>
            <person name="Royaert S."/>
            <person name="Saski C."/>
            <person name="Jenkins J."/>
            <person name="Podicheti R."/>
            <person name="Zhao M."/>
            <person name="Scheffler B.E."/>
            <person name="Stack J.C."/>
            <person name="Feltus F.A."/>
            <person name="Mustiga G.M."/>
            <person name="Amores F."/>
            <person name="Phillips W."/>
            <person name="Marelli J.P."/>
            <person name="May G.D."/>
            <person name="Shapiro H."/>
            <person name="Ma J."/>
            <person name="Bustamante C.D."/>
            <person name="Schnell R.J."/>
            <person name="Main D."/>
            <person name="Gilbert D."/>
            <person name="Parida L."/>
            <person name="Kuhn D.N."/>
        </authorList>
    </citation>
    <scope>NUCLEOTIDE SEQUENCE [LARGE SCALE GENOMIC DNA]</scope>
    <source>
        <strain evidence="2">cv. Matina 1-6</strain>
    </source>
</reference>
<organism evidence="1 2">
    <name type="scientific">Theobroma cacao</name>
    <name type="common">Cacao</name>
    <name type="synonym">Cocoa</name>
    <dbReference type="NCBI Taxonomy" id="3641"/>
    <lineage>
        <taxon>Eukaryota</taxon>
        <taxon>Viridiplantae</taxon>
        <taxon>Streptophyta</taxon>
        <taxon>Embryophyta</taxon>
        <taxon>Tracheophyta</taxon>
        <taxon>Spermatophyta</taxon>
        <taxon>Magnoliopsida</taxon>
        <taxon>eudicotyledons</taxon>
        <taxon>Gunneridae</taxon>
        <taxon>Pentapetalae</taxon>
        <taxon>rosids</taxon>
        <taxon>malvids</taxon>
        <taxon>Malvales</taxon>
        <taxon>Malvaceae</taxon>
        <taxon>Byttnerioideae</taxon>
        <taxon>Theobroma</taxon>
    </lineage>
</organism>
<proteinExistence type="predicted"/>
<dbReference type="InParanoid" id="A0A061GFR2"/>
<dbReference type="Gramene" id="EOY28243">
    <property type="protein sequence ID" value="EOY28243"/>
    <property type="gene ID" value="TCM_029869"/>
</dbReference>
<sequence>MDQTVVSMEQHEPVPVPIAWAFADCQHKVQIAGYPNAAVRFLPRLSSQGWEARAEIRTFPGPRVIRDSNFRLLTRTIWQQLRFIPAIAG</sequence>
<dbReference type="EMBL" id="CM001884">
    <property type="protein sequence ID" value="EOY28243.1"/>
    <property type="molecule type" value="Genomic_DNA"/>
</dbReference>
<name>A0A061GFR2_THECC</name>
<accession>A0A061GFR2</accession>
<protein>
    <submittedName>
        <fullName evidence="1">Uncharacterized protein</fullName>
    </submittedName>
</protein>
<keyword evidence="2" id="KW-1185">Reference proteome</keyword>
<evidence type="ECO:0000313" key="2">
    <source>
        <dbReference type="Proteomes" id="UP000026915"/>
    </source>
</evidence>